<dbReference type="Proteomes" id="UP000243081">
    <property type="component" value="Unassembled WGS sequence"/>
</dbReference>
<feature type="compositionally biased region" description="Polar residues" evidence="1">
    <location>
        <begin position="39"/>
        <end position="49"/>
    </location>
</feature>
<proteinExistence type="predicted"/>
<feature type="region of interest" description="Disordered" evidence="1">
    <location>
        <begin position="1"/>
        <end position="49"/>
    </location>
</feature>
<evidence type="ECO:0000313" key="3">
    <source>
        <dbReference type="Proteomes" id="UP000243081"/>
    </source>
</evidence>
<evidence type="ECO:0000313" key="2">
    <source>
        <dbReference type="EMBL" id="OAQ96052.1"/>
    </source>
</evidence>
<feature type="compositionally biased region" description="Low complexity" evidence="1">
    <location>
        <begin position="72"/>
        <end position="91"/>
    </location>
</feature>
<sequence>MSGSNVDSWAANVPSHISSNVSSPSSSADDYVSGYIPTSVPTSMIPTSNSLESLDDFRMNNMPMQANVYMPQQQHHQQQQQQQHTSQPAQQGSSQGDWSLYPVYYNSQVKGGEACLSR</sequence>
<dbReference type="AlphaFoldDB" id="A0A179I1L2"/>
<organism evidence="2 3">
    <name type="scientific">Cordyceps confragosa</name>
    <name type="common">Lecanicillium lecanii</name>
    <dbReference type="NCBI Taxonomy" id="2714763"/>
    <lineage>
        <taxon>Eukaryota</taxon>
        <taxon>Fungi</taxon>
        <taxon>Dikarya</taxon>
        <taxon>Ascomycota</taxon>
        <taxon>Pezizomycotina</taxon>
        <taxon>Sordariomycetes</taxon>
        <taxon>Hypocreomycetidae</taxon>
        <taxon>Hypocreales</taxon>
        <taxon>Cordycipitaceae</taxon>
        <taxon>Akanthomyces</taxon>
    </lineage>
</organism>
<reference evidence="2 3" key="1">
    <citation type="submission" date="2016-03" db="EMBL/GenBank/DDBJ databases">
        <title>Fine-scale spatial genetic structure of a fungal parasite of coffee scale insects.</title>
        <authorList>
            <person name="Jackson D."/>
            <person name="Zemenick K.A."/>
            <person name="Malloure B."/>
            <person name="Quandt C.A."/>
            <person name="James T.Y."/>
        </authorList>
    </citation>
    <scope>NUCLEOTIDE SEQUENCE [LARGE SCALE GENOMIC DNA]</scope>
    <source>
        <strain evidence="2 3">UM487</strain>
    </source>
</reference>
<name>A0A179I1L2_CORDF</name>
<protein>
    <submittedName>
        <fullName evidence="2">Uncharacterized protein</fullName>
    </submittedName>
</protein>
<keyword evidence="3" id="KW-1185">Reference proteome</keyword>
<gene>
    <name evidence="2" type="ORF">LLEC1_06149</name>
</gene>
<feature type="region of interest" description="Disordered" evidence="1">
    <location>
        <begin position="68"/>
        <end position="98"/>
    </location>
</feature>
<dbReference type="OrthoDB" id="3535998at2759"/>
<feature type="compositionally biased region" description="Low complexity" evidence="1">
    <location>
        <begin position="12"/>
        <end position="27"/>
    </location>
</feature>
<comment type="caution">
    <text evidence="2">The sequence shown here is derived from an EMBL/GenBank/DDBJ whole genome shotgun (WGS) entry which is preliminary data.</text>
</comment>
<accession>A0A179I1L2</accession>
<dbReference type="EMBL" id="LUKN01004395">
    <property type="protein sequence ID" value="OAQ96052.1"/>
    <property type="molecule type" value="Genomic_DNA"/>
</dbReference>
<evidence type="ECO:0000256" key="1">
    <source>
        <dbReference type="SAM" id="MobiDB-lite"/>
    </source>
</evidence>